<keyword evidence="7" id="KW-0807">Transducer</keyword>
<dbReference type="Proteomes" id="UP000292052">
    <property type="component" value="Unassembled WGS sequence"/>
</dbReference>
<dbReference type="EMBL" id="QDEB01131693">
    <property type="protein sequence ID" value="RZB39054.1"/>
    <property type="molecule type" value="Genomic_DNA"/>
</dbReference>
<dbReference type="PANTHER" id="PTHR21143">
    <property type="entry name" value="INVERTEBRATE GUSTATORY RECEPTOR"/>
    <property type="match status" value="1"/>
</dbReference>
<keyword evidence="2" id="KW-1003">Cell membrane</keyword>
<evidence type="ECO:0000313" key="10">
    <source>
        <dbReference type="Proteomes" id="UP000292052"/>
    </source>
</evidence>
<evidence type="ECO:0000256" key="6">
    <source>
        <dbReference type="ARBA" id="ARBA00023170"/>
    </source>
</evidence>
<evidence type="ECO:0000256" key="3">
    <source>
        <dbReference type="ARBA" id="ARBA00022692"/>
    </source>
</evidence>
<evidence type="ECO:0000256" key="8">
    <source>
        <dbReference type="SAM" id="Phobius"/>
    </source>
</evidence>
<comment type="subcellular location">
    <subcellularLocation>
        <location evidence="1">Cell membrane</location>
        <topology evidence="1">Multi-pass membrane protein</topology>
    </subcellularLocation>
</comment>
<reference evidence="9 10" key="1">
    <citation type="submission" date="2017-03" db="EMBL/GenBank/DDBJ databases">
        <title>Genome of the blue death feigning beetle - Asbolus verrucosus.</title>
        <authorList>
            <person name="Rider S.D."/>
        </authorList>
    </citation>
    <scope>NUCLEOTIDE SEQUENCE [LARGE SCALE GENOMIC DNA]</scope>
    <source>
        <strain evidence="9">Butters</strain>
        <tissue evidence="9">Head and leg muscle</tissue>
    </source>
</reference>
<evidence type="ECO:0000256" key="2">
    <source>
        <dbReference type="ARBA" id="ARBA00022475"/>
    </source>
</evidence>
<dbReference type="GO" id="GO:0030424">
    <property type="term" value="C:axon"/>
    <property type="evidence" value="ECO:0007669"/>
    <property type="project" value="TreeGrafter"/>
</dbReference>
<keyword evidence="6" id="KW-0675">Receptor</keyword>
<feature type="non-terminal residue" evidence="9">
    <location>
        <position position="1"/>
    </location>
</feature>
<feature type="transmembrane region" description="Helical" evidence="8">
    <location>
        <begin position="32"/>
        <end position="49"/>
    </location>
</feature>
<dbReference type="GO" id="GO:0050909">
    <property type="term" value="P:sensory perception of taste"/>
    <property type="evidence" value="ECO:0007669"/>
    <property type="project" value="InterPro"/>
</dbReference>
<dbReference type="InterPro" id="IPR013604">
    <property type="entry name" value="7TM_chemorcpt"/>
</dbReference>
<evidence type="ECO:0000256" key="4">
    <source>
        <dbReference type="ARBA" id="ARBA00022989"/>
    </source>
</evidence>
<keyword evidence="5 8" id="KW-0472">Membrane</keyword>
<feature type="transmembrane region" description="Helical" evidence="8">
    <location>
        <begin position="115"/>
        <end position="136"/>
    </location>
</feature>
<dbReference type="GO" id="GO:0043025">
    <property type="term" value="C:neuronal cell body"/>
    <property type="evidence" value="ECO:0007669"/>
    <property type="project" value="TreeGrafter"/>
</dbReference>
<dbReference type="GO" id="GO:0005886">
    <property type="term" value="C:plasma membrane"/>
    <property type="evidence" value="ECO:0007669"/>
    <property type="project" value="UniProtKB-SubCell"/>
</dbReference>
<dbReference type="OrthoDB" id="6815404at2759"/>
<name>A0A482V4C6_ASBVE</name>
<feature type="non-terminal residue" evidence="9">
    <location>
        <position position="229"/>
    </location>
</feature>
<dbReference type="Pfam" id="PF08395">
    <property type="entry name" value="7tm_7"/>
    <property type="match status" value="1"/>
</dbReference>
<accession>A0A482V4C6</accession>
<dbReference type="GO" id="GO:0007635">
    <property type="term" value="P:chemosensory behavior"/>
    <property type="evidence" value="ECO:0007669"/>
    <property type="project" value="TreeGrafter"/>
</dbReference>
<evidence type="ECO:0000256" key="1">
    <source>
        <dbReference type="ARBA" id="ARBA00004651"/>
    </source>
</evidence>
<sequence>LLARYSVLSLITFICALFIFPYSQSFDRYLEIAWFEAMLVNSAVCFQIVEMISMIKMRFAILNTRINKLVQFFASNKVNTVNAKGELKNRFLVLTKICSLHHHLSKLIRLFNDTFGLILLLMFGTSFVEIVTTSFFTSGLLQASQINWLYVIAIIVSCMNFALDVIYVCDVCYKTIKEANKSGKLIHKIETENHDIMDEIEMFSLQIANEKVDFNAAGFFPINYTLVFS</sequence>
<keyword evidence="10" id="KW-1185">Reference proteome</keyword>
<evidence type="ECO:0000256" key="7">
    <source>
        <dbReference type="ARBA" id="ARBA00023224"/>
    </source>
</evidence>
<dbReference type="AlphaFoldDB" id="A0A482V4C6"/>
<dbReference type="PANTHER" id="PTHR21143:SF133">
    <property type="entry name" value="GUSTATORY AND PHEROMONE RECEPTOR 32A-RELATED"/>
    <property type="match status" value="1"/>
</dbReference>
<feature type="transmembrane region" description="Helical" evidence="8">
    <location>
        <begin position="7"/>
        <end position="26"/>
    </location>
</feature>
<feature type="transmembrane region" description="Helical" evidence="8">
    <location>
        <begin position="148"/>
        <end position="169"/>
    </location>
</feature>
<keyword evidence="4 8" id="KW-1133">Transmembrane helix</keyword>
<evidence type="ECO:0000256" key="5">
    <source>
        <dbReference type="ARBA" id="ARBA00023136"/>
    </source>
</evidence>
<dbReference type="GO" id="GO:0007165">
    <property type="term" value="P:signal transduction"/>
    <property type="evidence" value="ECO:0007669"/>
    <property type="project" value="UniProtKB-KW"/>
</dbReference>
<organism evidence="9 10">
    <name type="scientific">Asbolus verrucosus</name>
    <name type="common">Desert ironclad beetle</name>
    <dbReference type="NCBI Taxonomy" id="1661398"/>
    <lineage>
        <taxon>Eukaryota</taxon>
        <taxon>Metazoa</taxon>
        <taxon>Ecdysozoa</taxon>
        <taxon>Arthropoda</taxon>
        <taxon>Hexapoda</taxon>
        <taxon>Insecta</taxon>
        <taxon>Pterygota</taxon>
        <taxon>Neoptera</taxon>
        <taxon>Endopterygota</taxon>
        <taxon>Coleoptera</taxon>
        <taxon>Polyphaga</taxon>
        <taxon>Cucujiformia</taxon>
        <taxon>Tenebrionidae</taxon>
        <taxon>Pimeliinae</taxon>
        <taxon>Asbolus</taxon>
    </lineage>
</organism>
<proteinExistence type="predicted"/>
<dbReference type="GO" id="GO:0030425">
    <property type="term" value="C:dendrite"/>
    <property type="evidence" value="ECO:0007669"/>
    <property type="project" value="TreeGrafter"/>
</dbReference>
<comment type="caution">
    <text evidence="9">The sequence shown here is derived from an EMBL/GenBank/DDBJ whole genome shotgun (WGS) entry which is preliminary data.</text>
</comment>
<protein>
    <submittedName>
        <fullName evidence="9">7tm 7 domain containing protein</fullName>
    </submittedName>
</protein>
<keyword evidence="3 8" id="KW-0812">Transmembrane</keyword>
<dbReference type="GO" id="GO:0008049">
    <property type="term" value="P:male courtship behavior"/>
    <property type="evidence" value="ECO:0007669"/>
    <property type="project" value="TreeGrafter"/>
</dbReference>
<evidence type="ECO:0000313" key="9">
    <source>
        <dbReference type="EMBL" id="RZB39054.1"/>
    </source>
</evidence>
<gene>
    <name evidence="9" type="ORF">BDFB_014651</name>
</gene>